<dbReference type="EMBL" id="RRAZ01000005">
    <property type="protein sequence ID" value="RRH76952.1"/>
    <property type="molecule type" value="Genomic_DNA"/>
</dbReference>
<name>A0A3P3DU22_9RHOB</name>
<gene>
    <name evidence="7" type="primary">clpP</name>
    <name evidence="13" type="ORF">EG244_04935</name>
</gene>
<evidence type="ECO:0000313" key="13">
    <source>
        <dbReference type="EMBL" id="RRH76952.1"/>
    </source>
</evidence>
<comment type="similarity">
    <text evidence="1 7 12">Belongs to the peptidase S14 family.</text>
</comment>
<organism evidence="13 14">
    <name type="scientific">Falsigemmobacter faecalis</name>
    <dbReference type="NCBI Taxonomy" id="2488730"/>
    <lineage>
        <taxon>Bacteria</taxon>
        <taxon>Pseudomonadati</taxon>
        <taxon>Pseudomonadota</taxon>
        <taxon>Alphaproteobacteria</taxon>
        <taxon>Rhodobacterales</taxon>
        <taxon>Paracoccaceae</taxon>
        <taxon>Falsigemmobacter</taxon>
    </lineage>
</organism>
<dbReference type="Proteomes" id="UP000282125">
    <property type="component" value="Unassembled WGS sequence"/>
</dbReference>
<dbReference type="PROSITE" id="PS00381">
    <property type="entry name" value="CLP_PROTEASE_SER"/>
    <property type="match status" value="1"/>
</dbReference>
<dbReference type="EC" id="3.4.21.92" evidence="7 10"/>
<dbReference type="CDD" id="cd07017">
    <property type="entry name" value="S14_ClpP_2"/>
    <property type="match status" value="1"/>
</dbReference>
<dbReference type="OrthoDB" id="9802800at2"/>
<comment type="subunit">
    <text evidence="7">Fourteen ClpP subunits assemble into 2 heptameric rings which stack back to back to give a disk-like structure with a central cavity, resembling the structure of eukaryotic proteasomes.</text>
</comment>
<keyword evidence="14" id="KW-1185">Reference proteome</keyword>
<comment type="catalytic activity">
    <reaction evidence="6 7 9">
        <text>Hydrolysis of proteins to small peptides in the presence of ATP and magnesium. alpha-casein is the usual test substrate. In the absence of ATP, only oligopeptides shorter than five residues are hydrolyzed (such as succinyl-Leu-Tyr-|-NHMec, and Leu-Tyr-Leu-|-Tyr-Trp, in which cleavage of the -Tyr-|-Leu- and -Tyr-|-Trp bonds also occurs).</text>
        <dbReference type="EC" id="3.4.21.92"/>
    </reaction>
</comment>
<evidence type="ECO:0000313" key="14">
    <source>
        <dbReference type="Proteomes" id="UP000282125"/>
    </source>
</evidence>
<keyword evidence="5 7" id="KW-0720">Serine protease</keyword>
<dbReference type="InterPro" id="IPR029045">
    <property type="entry name" value="ClpP/crotonase-like_dom_sf"/>
</dbReference>
<comment type="function">
    <text evidence="7 11">Cleaves peptides in various proteins in a process that requires ATP hydrolysis. Has a chymotrypsin-like activity. Plays a major role in the degradation of misfolded proteins.</text>
</comment>
<dbReference type="NCBIfam" id="NF001368">
    <property type="entry name" value="PRK00277.1"/>
    <property type="match status" value="1"/>
</dbReference>
<dbReference type="InterPro" id="IPR033135">
    <property type="entry name" value="ClpP_His_AS"/>
</dbReference>
<evidence type="ECO:0000256" key="7">
    <source>
        <dbReference type="HAMAP-Rule" id="MF_00444"/>
    </source>
</evidence>
<dbReference type="InterPro" id="IPR001907">
    <property type="entry name" value="ClpP"/>
</dbReference>
<keyword evidence="3 7" id="KW-0645">Protease</keyword>
<dbReference type="GO" id="GO:0005737">
    <property type="term" value="C:cytoplasm"/>
    <property type="evidence" value="ECO:0007669"/>
    <property type="project" value="UniProtKB-SubCell"/>
</dbReference>
<dbReference type="AlphaFoldDB" id="A0A3P3DU22"/>
<dbReference type="GO" id="GO:0051117">
    <property type="term" value="F:ATPase binding"/>
    <property type="evidence" value="ECO:0007669"/>
    <property type="project" value="TreeGrafter"/>
</dbReference>
<evidence type="ECO:0000256" key="11">
    <source>
        <dbReference type="RuleBase" id="RU000550"/>
    </source>
</evidence>
<dbReference type="PROSITE" id="PS00382">
    <property type="entry name" value="CLP_PROTEASE_HIS"/>
    <property type="match status" value="1"/>
</dbReference>
<evidence type="ECO:0000256" key="10">
    <source>
        <dbReference type="RuleBase" id="RU000549"/>
    </source>
</evidence>
<protein>
    <recommendedName>
        <fullName evidence="7 12">ATP-dependent Clp protease proteolytic subunit</fullName>
        <ecNumber evidence="7 10">3.4.21.92</ecNumber>
    </recommendedName>
    <alternativeName>
        <fullName evidence="7">Endopeptidase Clp</fullName>
    </alternativeName>
</protein>
<dbReference type="GO" id="GO:0004252">
    <property type="term" value="F:serine-type endopeptidase activity"/>
    <property type="evidence" value="ECO:0007669"/>
    <property type="project" value="UniProtKB-UniRule"/>
</dbReference>
<dbReference type="GO" id="GO:0006515">
    <property type="term" value="P:protein quality control for misfolded or incompletely synthesized proteins"/>
    <property type="evidence" value="ECO:0007669"/>
    <property type="project" value="TreeGrafter"/>
</dbReference>
<evidence type="ECO:0000256" key="8">
    <source>
        <dbReference type="PROSITE-ProRule" id="PRU10085"/>
    </source>
</evidence>
<feature type="active site" evidence="8">
    <location>
        <position position="107"/>
    </location>
</feature>
<keyword evidence="4 7" id="KW-0378">Hydrolase</keyword>
<evidence type="ECO:0000256" key="6">
    <source>
        <dbReference type="ARBA" id="ARBA00034021"/>
    </source>
</evidence>
<proteinExistence type="inferred from homology"/>
<dbReference type="PANTHER" id="PTHR10381:SF70">
    <property type="entry name" value="ATP-DEPENDENT CLP PROTEASE PROTEOLYTIC SUBUNIT"/>
    <property type="match status" value="1"/>
</dbReference>
<dbReference type="Gene3D" id="3.90.226.10">
    <property type="entry name" value="2-enoyl-CoA Hydratase, Chain A, domain 1"/>
    <property type="match status" value="1"/>
</dbReference>
<dbReference type="NCBIfam" id="NF009205">
    <property type="entry name" value="PRK12553.1"/>
    <property type="match status" value="1"/>
</dbReference>
<comment type="caution">
    <text evidence="13">The sequence shown here is derived from an EMBL/GenBank/DDBJ whole genome shotgun (WGS) entry which is preliminary data.</text>
</comment>
<dbReference type="RefSeq" id="WP_124963897.1">
    <property type="nucleotide sequence ID" value="NZ_RRAZ01000005.1"/>
</dbReference>
<sequence length="210" mass="23335">MRDPADFYMNTLVPMVVEQTSRGERAYDIFSRLLKERIIFLSGPVHDGMSTLIVAQLLFLEAENPNKEISMYINSPGGVVTSGLSIYDTMQYIKPKVSTLVVGQAASMGSLLLTAGEPGMRYSLPNSRVMVHQPSGGYQGQATDIMIHARETEKLKRRLNEIYVKHTGNSYETIEAGLERDNFMSAEEAKAWGLIDEIVETRGKADPDAK</sequence>
<keyword evidence="2 7" id="KW-0963">Cytoplasm</keyword>
<dbReference type="InterPro" id="IPR023562">
    <property type="entry name" value="ClpP/TepA"/>
</dbReference>
<dbReference type="PRINTS" id="PR00127">
    <property type="entry name" value="CLPPROTEASEP"/>
</dbReference>
<evidence type="ECO:0000256" key="3">
    <source>
        <dbReference type="ARBA" id="ARBA00022670"/>
    </source>
</evidence>
<feature type="active site" description="Nucleophile" evidence="7">
    <location>
        <position position="107"/>
    </location>
</feature>
<dbReference type="PANTHER" id="PTHR10381">
    <property type="entry name" value="ATP-DEPENDENT CLP PROTEASE PROTEOLYTIC SUBUNIT"/>
    <property type="match status" value="1"/>
</dbReference>
<reference evidence="13 14" key="1">
    <citation type="submission" date="2018-11" db="EMBL/GenBank/DDBJ databases">
        <title>Gemmobacter sp. nov., YIM 102744-1 draft genome.</title>
        <authorList>
            <person name="Li G."/>
            <person name="Jiang Y."/>
        </authorList>
    </citation>
    <scope>NUCLEOTIDE SEQUENCE [LARGE SCALE GENOMIC DNA]</scope>
    <source>
        <strain evidence="13 14">YIM 102744-1</strain>
    </source>
</reference>
<evidence type="ECO:0000256" key="2">
    <source>
        <dbReference type="ARBA" id="ARBA00022490"/>
    </source>
</evidence>
<dbReference type="InterPro" id="IPR018215">
    <property type="entry name" value="ClpP_Ser_AS"/>
</dbReference>
<dbReference type="HAMAP" id="MF_00444">
    <property type="entry name" value="ClpP"/>
    <property type="match status" value="1"/>
</dbReference>
<accession>A0A3P3DU22</accession>
<dbReference type="SUPFAM" id="SSF52096">
    <property type="entry name" value="ClpP/crotonase"/>
    <property type="match status" value="1"/>
</dbReference>
<dbReference type="Pfam" id="PF00574">
    <property type="entry name" value="CLP_protease"/>
    <property type="match status" value="1"/>
</dbReference>
<evidence type="ECO:0000256" key="1">
    <source>
        <dbReference type="ARBA" id="ARBA00007039"/>
    </source>
</evidence>
<feature type="active site" evidence="7 9">
    <location>
        <position position="132"/>
    </location>
</feature>
<evidence type="ECO:0000256" key="4">
    <source>
        <dbReference type="ARBA" id="ARBA00022801"/>
    </source>
</evidence>
<evidence type="ECO:0000256" key="5">
    <source>
        <dbReference type="ARBA" id="ARBA00022825"/>
    </source>
</evidence>
<dbReference type="GO" id="GO:0009368">
    <property type="term" value="C:endopeptidase Clp complex"/>
    <property type="evidence" value="ECO:0007669"/>
    <property type="project" value="TreeGrafter"/>
</dbReference>
<dbReference type="FunFam" id="3.90.226.10:FF:000001">
    <property type="entry name" value="ATP-dependent Clp protease proteolytic subunit"/>
    <property type="match status" value="1"/>
</dbReference>
<dbReference type="GO" id="GO:0004176">
    <property type="term" value="F:ATP-dependent peptidase activity"/>
    <property type="evidence" value="ECO:0007669"/>
    <property type="project" value="InterPro"/>
</dbReference>
<evidence type="ECO:0000256" key="12">
    <source>
        <dbReference type="RuleBase" id="RU003567"/>
    </source>
</evidence>
<evidence type="ECO:0000256" key="9">
    <source>
        <dbReference type="PROSITE-ProRule" id="PRU10086"/>
    </source>
</evidence>
<comment type="subcellular location">
    <subcellularLocation>
        <location evidence="7">Cytoplasm</location>
    </subcellularLocation>
</comment>